<organism evidence="1">
    <name type="scientific">Tanacetum cinerariifolium</name>
    <name type="common">Dalmatian daisy</name>
    <name type="synonym">Chrysanthemum cinerariifolium</name>
    <dbReference type="NCBI Taxonomy" id="118510"/>
    <lineage>
        <taxon>Eukaryota</taxon>
        <taxon>Viridiplantae</taxon>
        <taxon>Streptophyta</taxon>
        <taxon>Embryophyta</taxon>
        <taxon>Tracheophyta</taxon>
        <taxon>Spermatophyta</taxon>
        <taxon>Magnoliopsida</taxon>
        <taxon>eudicotyledons</taxon>
        <taxon>Gunneridae</taxon>
        <taxon>Pentapetalae</taxon>
        <taxon>asterids</taxon>
        <taxon>campanulids</taxon>
        <taxon>Asterales</taxon>
        <taxon>Asteraceae</taxon>
        <taxon>Asteroideae</taxon>
        <taxon>Anthemideae</taxon>
        <taxon>Anthemidinae</taxon>
        <taxon>Tanacetum</taxon>
    </lineage>
</organism>
<reference evidence="1" key="1">
    <citation type="journal article" date="2019" name="Sci. Rep.">
        <title>Draft genome of Tanacetum cinerariifolium, the natural source of mosquito coil.</title>
        <authorList>
            <person name="Yamashiro T."/>
            <person name="Shiraishi A."/>
            <person name="Satake H."/>
            <person name="Nakayama K."/>
        </authorList>
    </citation>
    <scope>NUCLEOTIDE SEQUENCE</scope>
</reference>
<evidence type="ECO:0000313" key="1">
    <source>
        <dbReference type="EMBL" id="GEU32071.1"/>
    </source>
</evidence>
<name>A0A6L2J5C1_TANCI</name>
<dbReference type="Pfam" id="PF14223">
    <property type="entry name" value="Retrotran_gag_2"/>
    <property type="match status" value="1"/>
</dbReference>
<comment type="caution">
    <text evidence="1">The sequence shown here is derived from an EMBL/GenBank/DDBJ whole genome shotgun (WGS) entry which is preliminary data.</text>
</comment>
<sequence length="193" mass="22102">MARLGTILMERFPKLYALESNKDCSIRDPDVCMWTTGGDARGNDVLSLIQKCYQIVIDEDAFLVDDVEGYVLTTPIPELMEDATVEAIRIRAKWENNDYICRGHILHGMSNSLFDVYTNVESTKELWDSFESKYMAEDSSSKKFRVNNFNNYKMADSRPVMEQYNILGQYTQHGLKMNESISVSSIIDKLPPS</sequence>
<gene>
    <name evidence="1" type="ORF">Tci_004049</name>
</gene>
<protein>
    <submittedName>
        <fullName evidence="1">Putative zinc finger, CCHC-type</fullName>
    </submittedName>
</protein>
<dbReference type="PANTHER" id="PTHR47592">
    <property type="entry name" value="PBF68 PROTEIN"/>
    <property type="match status" value="1"/>
</dbReference>
<dbReference type="EMBL" id="BKCJ010000317">
    <property type="protein sequence ID" value="GEU32071.1"/>
    <property type="molecule type" value="Genomic_DNA"/>
</dbReference>
<dbReference type="PANTHER" id="PTHR47592:SF29">
    <property type="entry name" value="ZINC FINGER, CCHC-TYPE"/>
    <property type="match status" value="1"/>
</dbReference>
<dbReference type="AlphaFoldDB" id="A0A6L2J5C1"/>
<proteinExistence type="predicted"/>
<accession>A0A6L2J5C1</accession>